<dbReference type="EMBL" id="JBIRGQ010000014">
    <property type="protein sequence ID" value="MFH8551661.1"/>
    <property type="molecule type" value="Genomic_DNA"/>
</dbReference>
<evidence type="ECO:0000313" key="2">
    <source>
        <dbReference type="EMBL" id="MFH8551661.1"/>
    </source>
</evidence>
<evidence type="ECO:0000256" key="1">
    <source>
        <dbReference type="SAM" id="MobiDB-lite"/>
    </source>
</evidence>
<evidence type="ECO:0000313" key="3">
    <source>
        <dbReference type="Proteomes" id="UP001610818"/>
    </source>
</evidence>
<reference evidence="2 3" key="1">
    <citation type="submission" date="2024-10" db="EMBL/GenBank/DDBJ databases">
        <title>The Natural Products Discovery Center: Release of the First 8490 Sequenced Strains for Exploring Actinobacteria Biosynthetic Diversity.</title>
        <authorList>
            <person name="Kalkreuter E."/>
            <person name="Kautsar S.A."/>
            <person name="Yang D."/>
            <person name="Bader C.D."/>
            <person name="Teijaro C.N."/>
            <person name="Fluegel L."/>
            <person name="Davis C.M."/>
            <person name="Simpson J.R."/>
            <person name="Lauterbach L."/>
            <person name="Steele A.D."/>
            <person name="Gui C."/>
            <person name="Meng S."/>
            <person name="Li G."/>
            <person name="Viehrig K."/>
            <person name="Ye F."/>
            <person name="Su P."/>
            <person name="Kiefer A.F."/>
            <person name="Nichols A."/>
            <person name="Cepeda A.J."/>
            <person name="Yan W."/>
            <person name="Fan B."/>
            <person name="Jiang Y."/>
            <person name="Adhikari A."/>
            <person name="Zheng C.-J."/>
            <person name="Schuster L."/>
            <person name="Cowan T.M."/>
            <person name="Smanski M.J."/>
            <person name="Chevrette M.G."/>
            <person name="De Carvalho L.P.S."/>
            <person name="Shen B."/>
        </authorList>
    </citation>
    <scope>NUCLEOTIDE SEQUENCE [LARGE SCALE GENOMIC DNA]</scope>
    <source>
        <strain evidence="2 3">NPDC017990</strain>
    </source>
</reference>
<sequence length="225" mass="23728">MNPQTPNPGAAIIQFAHVWTADNSVSRVARGLTCRELDALTALFGAAGLPDAAAAWIRAHTAHAPEACEGHSIPRPPAVLPADQDQGSPAPGMDYPFSICGVARAAAQLLGEGWAVKPDDCGDWGTYARISGPHLTKFTIEIDNEDDLLISYRKHPYDVFPLNPQLPQDARQGEEGVCLLFAFADEGVAALAGSVAAAIRAVTGHQTDDTDETGTLPAQTHTAQE</sequence>
<gene>
    <name evidence="2" type="ORF">ACH4F9_42460</name>
</gene>
<proteinExistence type="predicted"/>
<accession>A0ABW7R329</accession>
<organism evidence="2 3">
    <name type="scientific">Streptomyces longisporoflavus</name>
    <dbReference type="NCBI Taxonomy" id="28044"/>
    <lineage>
        <taxon>Bacteria</taxon>
        <taxon>Bacillati</taxon>
        <taxon>Actinomycetota</taxon>
        <taxon>Actinomycetes</taxon>
        <taxon>Kitasatosporales</taxon>
        <taxon>Streptomycetaceae</taxon>
        <taxon>Streptomyces</taxon>
    </lineage>
</organism>
<dbReference type="RefSeq" id="WP_397718690.1">
    <property type="nucleotide sequence ID" value="NZ_JBIRGN010000014.1"/>
</dbReference>
<comment type="caution">
    <text evidence="2">The sequence shown here is derived from an EMBL/GenBank/DDBJ whole genome shotgun (WGS) entry which is preliminary data.</text>
</comment>
<dbReference type="Proteomes" id="UP001610818">
    <property type="component" value="Unassembled WGS sequence"/>
</dbReference>
<feature type="region of interest" description="Disordered" evidence="1">
    <location>
        <begin position="205"/>
        <end position="225"/>
    </location>
</feature>
<keyword evidence="3" id="KW-1185">Reference proteome</keyword>
<feature type="region of interest" description="Disordered" evidence="1">
    <location>
        <begin position="67"/>
        <end position="87"/>
    </location>
</feature>
<name>A0ABW7R329_9ACTN</name>
<feature type="compositionally biased region" description="Polar residues" evidence="1">
    <location>
        <begin position="216"/>
        <end position="225"/>
    </location>
</feature>
<protein>
    <submittedName>
        <fullName evidence="2">Uncharacterized protein</fullName>
    </submittedName>
</protein>